<comment type="cofactor">
    <cofactor evidence="1">
        <name>FAD</name>
        <dbReference type="ChEBI" id="CHEBI:57692"/>
    </cofactor>
</comment>
<keyword evidence="3" id="KW-0001">2Fe-2S</keyword>
<keyword evidence="5" id="KW-0560">Oxidoreductase</keyword>
<evidence type="ECO:0000256" key="1">
    <source>
        <dbReference type="ARBA" id="ARBA00001974"/>
    </source>
</evidence>
<keyword evidence="6" id="KW-0408">Iron</keyword>
<dbReference type="Pfam" id="PF00111">
    <property type="entry name" value="Fer2"/>
    <property type="match status" value="1"/>
</dbReference>
<name>A0A100VX33_9MYCO</name>
<dbReference type="InterPro" id="IPR054582">
    <property type="entry name" value="DmmA-like_N"/>
</dbReference>
<evidence type="ECO:0000256" key="5">
    <source>
        <dbReference type="ARBA" id="ARBA00023002"/>
    </source>
</evidence>
<dbReference type="GO" id="GO:0051537">
    <property type="term" value="F:2 iron, 2 sulfur cluster binding"/>
    <property type="evidence" value="ECO:0007669"/>
    <property type="project" value="UniProtKB-KW"/>
</dbReference>
<evidence type="ECO:0000256" key="3">
    <source>
        <dbReference type="ARBA" id="ARBA00022714"/>
    </source>
</evidence>
<dbReference type="RefSeq" id="WP_084388402.1">
    <property type="nucleotide sequence ID" value="NZ_BCSX01000019.1"/>
</dbReference>
<dbReference type="PANTHER" id="PTHR47354">
    <property type="entry name" value="NADH OXIDOREDUCTASE HCR"/>
    <property type="match status" value="1"/>
</dbReference>
<dbReference type="Pfam" id="PF22290">
    <property type="entry name" value="DmmA-like_N"/>
    <property type="match status" value="1"/>
</dbReference>
<dbReference type="Gene3D" id="3.10.20.30">
    <property type="match status" value="1"/>
</dbReference>
<dbReference type="InterPro" id="IPR039261">
    <property type="entry name" value="FNR_nucleotide-bd"/>
</dbReference>
<dbReference type="Proteomes" id="UP000069620">
    <property type="component" value="Unassembled WGS sequence"/>
</dbReference>
<dbReference type="InterPro" id="IPR050415">
    <property type="entry name" value="MRET"/>
</dbReference>
<keyword evidence="2" id="KW-0285">Flavoprotein</keyword>
<organism evidence="10 11">
    <name type="scientific">Mycolicibacterium brisbanense</name>
    <dbReference type="NCBI Taxonomy" id="146020"/>
    <lineage>
        <taxon>Bacteria</taxon>
        <taxon>Bacillati</taxon>
        <taxon>Actinomycetota</taxon>
        <taxon>Actinomycetes</taxon>
        <taxon>Mycobacteriales</taxon>
        <taxon>Mycobacteriaceae</taxon>
        <taxon>Mycolicibacterium</taxon>
    </lineage>
</organism>
<keyword evidence="7" id="KW-0411">Iron-sulfur</keyword>
<dbReference type="InterPro" id="IPR036010">
    <property type="entry name" value="2Fe-2S_ferredoxin-like_sf"/>
</dbReference>
<sequence>MTATEALEPIVHPAIEDGIELEVTSRVMQTNSIVSIALSDPSGATLPSYVAGSHLVIQYGDSANLGANAYSLTGSGDDPTEYTISVLLVEDGGGGSLAMHRLAVGDRVWVSRPRSNFAPVTNAKHSLYVAAGIGITPLVSHAMNAAKWGVSASMIYVYRPGEGAHVEDVRELMGPALTECHGRENFQQVLSKALTTQRLGTHLYVCGPADFMDSVINQARELGWPEALLHLEHFGAGELDAGEPFTAILARSGVRLEVPPGVSLLEALEKEGKQIPNMCRKGICGECTIPVLKGTPQHRDLYLSDEEKQENELMMCCVSRSMGEELELDL</sequence>
<proteinExistence type="predicted"/>
<evidence type="ECO:0000256" key="4">
    <source>
        <dbReference type="ARBA" id="ARBA00022723"/>
    </source>
</evidence>
<keyword evidence="4" id="KW-0479">Metal-binding</keyword>
<dbReference type="PANTHER" id="PTHR47354:SF1">
    <property type="entry name" value="CARNITINE MONOOXYGENASE REDUCTASE SUBUNIT"/>
    <property type="match status" value="1"/>
</dbReference>
<dbReference type="InterPro" id="IPR017938">
    <property type="entry name" value="Riboflavin_synthase-like_b-brl"/>
</dbReference>
<dbReference type="STRING" id="146020.RMCB_1587"/>
<dbReference type="GO" id="GO:0046872">
    <property type="term" value="F:metal ion binding"/>
    <property type="evidence" value="ECO:0007669"/>
    <property type="project" value="UniProtKB-KW"/>
</dbReference>
<dbReference type="InterPro" id="IPR001041">
    <property type="entry name" value="2Fe-2S_ferredoxin-type"/>
</dbReference>
<reference evidence="11" key="1">
    <citation type="journal article" date="2016" name="Genome Announc.">
        <title>Draft Genome Sequences of Five Rapidly Growing Mycobacterium Species, M. thermoresistibile, M. fortuitum subsp. acetamidolyticum, M. canariasense, M. brisbanense, and M. novocastrense.</title>
        <authorList>
            <person name="Katahira K."/>
            <person name="Ogura Y."/>
            <person name="Gotoh Y."/>
            <person name="Hayashi T."/>
        </authorList>
    </citation>
    <scope>NUCLEOTIDE SEQUENCE [LARGE SCALE GENOMIC DNA]</scope>
    <source>
        <strain evidence="11">JCM15654</strain>
    </source>
</reference>
<evidence type="ECO:0000256" key="7">
    <source>
        <dbReference type="ARBA" id="ARBA00023014"/>
    </source>
</evidence>
<dbReference type="CDD" id="cd06185">
    <property type="entry name" value="PDR_like"/>
    <property type="match status" value="1"/>
</dbReference>
<dbReference type="Gene3D" id="2.40.30.10">
    <property type="entry name" value="Translation factors"/>
    <property type="match status" value="1"/>
</dbReference>
<dbReference type="SUPFAM" id="SSF63380">
    <property type="entry name" value="Riboflavin synthase domain-like"/>
    <property type="match status" value="1"/>
</dbReference>
<dbReference type="PROSITE" id="PS51384">
    <property type="entry name" value="FAD_FR"/>
    <property type="match status" value="1"/>
</dbReference>
<dbReference type="AlphaFoldDB" id="A0A100VX33"/>
<evidence type="ECO:0000313" key="11">
    <source>
        <dbReference type="Proteomes" id="UP000069620"/>
    </source>
</evidence>
<gene>
    <name evidence="10" type="ORF">RMCB_1587</name>
</gene>
<dbReference type="SUPFAM" id="SSF54292">
    <property type="entry name" value="2Fe-2S ferredoxin-like"/>
    <property type="match status" value="1"/>
</dbReference>
<evidence type="ECO:0000313" key="10">
    <source>
        <dbReference type="EMBL" id="GAS87491.1"/>
    </source>
</evidence>
<evidence type="ECO:0000256" key="6">
    <source>
        <dbReference type="ARBA" id="ARBA00023004"/>
    </source>
</evidence>
<dbReference type="EMBL" id="BCSX01000019">
    <property type="protein sequence ID" value="GAS87491.1"/>
    <property type="molecule type" value="Genomic_DNA"/>
</dbReference>
<dbReference type="InterPro" id="IPR017927">
    <property type="entry name" value="FAD-bd_FR_type"/>
</dbReference>
<dbReference type="OrthoDB" id="502624at2"/>
<dbReference type="InterPro" id="IPR012675">
    <property type="entry name" value="Beta-grasp_dom_sf"/>
</dbReference>
<keyword evidence="11" id="KW-1185">Reference proteome</keyword>
<protein>
    <submittedName>
        <fullName evidence="10">Oxidoreductase</fullName>
    </submittedName>
</protein>
<evidence type="ECO:0000259" key="8">
    <source>
        <dbReference type="PROSITE" id="PS51085"/>
    </source>
</evidence>
<evidence type="ECO:0000256" key="2">
    <source>
        <dbReference type="ARBA" id="ARBA00022630"/>
    </source>
</evidence>
<dbReference type="PROSITE" id="PS51085">
    <property type="entry name" value="2FE2S_FER_2"/>
    <property type="match status" value="1"/>
</dbReference>
<feature type="domain" description="2Fe-2S ferredoxin-type" evidence="8">
    <location>
        <begin position="243"/>
        <end position="330"/>
    </location>
</feature>
<dbReference type="GO" id="GO:0016491">
    <property type="term" value="F:oxidoreductase activity"/>
    <property type="evidence" value="ECO:0007669"/>
    <property type="project" value="UniProtKB-KW"/>
</dbReference>
<dbReference type="CDD" id="cd00207">
    <property type="entry name" value="fer2"/>
    <property type="match status" value="1"/>
</dbReference>
<dbReference type="PRINTS" id="PR00409">
    <property type="entry name" value="PHDIOXRDTASE"/>
</dbReference>
<evidence type="ECO:0000259" key="9">
    <source>
        <dbReference type="PROSITE" id="PS51384"/>
    </source>
</evidence>
<dbReference type="SUPFAM" id="SSF52343">
    <property type="entry name" value="Ferredoxin reductase-like, C-terminal NADP-linked domain"/>
    <property type="match status" value="1"/>
</dbReference>
<feature type="domain" description="FAD-binding FR-type" evidence="9">
    <location>
        <begin position="16"/>
        <end position="120"/>
    </location>
</feature>
<dbReference type="Gene3D" id="3.40.50.80">
    <property type="entry name" value="Nucleotide-binding domain of ferredoxin-NADP reductase (FNR) module"/>
    <property type="match status" value="1"/>
</dbReference>
<accession>A0A100VX33</accession>
<reference evidence="11" key="2">
    <citation type="submission" date="2016-02" db="EMBL/GenBank/DDBJ databases">
        <title>Draft genome sequence of five rapidly growing Mycobacterium species.</title>
        <authorList>
            <person name="Katahira K."/>
            <person name="Gotou Y."/>
            <person name="Iida K."/>
            <person name="Ogura Y."/>
            <person name="Hayashi T."/>
        </authorList>
    </citation>
    <scope>NUCLEOTIDE SEQUENCE [LARGE SCALE GENOMIC DNA]</scope>
    <source>
        <strain evidence="11">JCM15654</strain>
    </source>
</reference>
<comment type="caution">
    <text evidence="10">The sequence shown here is derived from an EMBL/GenBank/DDBJ whole genome shotgun (WGS) entry which is preliminary data.</text>
</comment>